<dbReference type="Pfam" id="PF00083">
    <property type="entry name" value="Sugar_tr"/>
    <property type="match status" value="2"/>
</dbReference>
<dbReference type="SUPFAM" id="SSF103473">
    <property type="entry name" value="MFS general substrate transporter"/>
    <property type="match status" value="1"/>
</dbReference>
<evidence type="ECO:0000313" key="8">
    <source>
        <dbReference type="EMBL" id="GJE93814.1"/>
    </source>
</evidence>
<comment type="caution">
    <text evidence="8">The sequence shown here is derived from an EMBL/GenBank/DDBJ whole genome shotgun (WGS) entry which is preliminary data.</text>
</comment>
<evidence type="ECO:0000256" key="3">
    <source>
        <dbReference type="ARBA" id="ARBA00022989"/>
    </source>
</evidence>
<name>A0A9P3GHP3_9APHY</name>
<dbReference type="GO" id="GO:0016020">
    <property type="term" value="C:membrane"/>
    <property type="evidence" value="ECO:0007669"/>
    <property type="project" value="UniProtKB-SubCell"/>
</dbReference>
<evidence type="ECO:0000256" key="1">
    <source>
        <dbReference type="ARBA" id="ARBA00004141"/>
    </source>
</evidence>
<dbReference type="EMBL" id="BPQB01000035">
    <property type="protein sequence ID" value="GJE93814.1"/>
    <property type="molecule type" value="Genomic_DNA"/>
</dbReference>
<dbReference type="PANTHER" id="PTHR24064">
    <property type="entry name" value="SOLUTE CARRIER FAMILY 22 MEMBER"/>
    <property type="match status" value="1"/>
</dbReference>
<evidence type="ECO:0000259" key="7">
    <source>
        <dbReference type="PROSITE" id="PS50850"/>
    </source>
</evidence>
<dbReference type="InterPro" id="IPR036259">
    <property type="entry name" value="MFS_trans_sf"/>
</dbReference>
<evidence type="ECO:0000256" key="5">
    <source>
        <dbReference type="SAM" id="MobiDB-lite"/>
    </source>
</evidence>
<feature type="transmembrane region" description="Helical" evidence="6">
    <location>
        <begin position="536"/>
        <end position="558"/>
    </location>
</feature>
<feature type="domain" description="Major facilitator superfamily (MFS) profile" evidence="7">
    <location>
        <begin position="133"/>
        <end position="671"/>
    </location>
</feature>
<proteinExistence type="predicted"/>
<feature type="transmembrane region" description="Helical" evidence="6">
    <location>
        <begin position="187"/>
        <end position="205"/>
    </location>
</feature>
<feature type="transmembrane region" description="Helical" evidence="6">
    <location>
        <begin position="133"/>
        <end position="158"/>
    </location>
</feature>
<evidence type="ECO:0000313" key="9">
    <source>
        <dbReference type="Proteomes" id="UP000703269"/>
    </source>
</evidence>
<feature type="transmembrane region" description="Helical" evidence="6">
    <location>
        <begin position="501"/>
        <end position="524"/>
    </location>
</feature>
<feature type="transmembrane region" description="Helical" evidence="6">
    <location>
        <begin position="578"/>
        <end position="597"/>
    </location>
</feature>
<evidence type="ECO:0000256" key="4">
    <source>
        <dbReference type="ARBA" id="ARBA00023136"/>
    </source>
</evidence>
<organism evidence="8 9">
    <name type="scientific">Phanerochaete sordida</name>
    <dbReference type="NCBI Taxonomy" id="48140"/>
    <lineage>
        <taxon>Eukaryota</taxon>
        <taxon>Fungi</taxon>
        <taxon>Dikarya</taxon>
        <taxon>Basidiomycota</taxon>
        <taxon>Agaricomycotina</taxon>
        <taxon>Agaricomycetes</taxon>
        <taxon>Polyporales</taxon>
        <taxon>Phanerochaetaceae</taxon>
        <taxon>Phanerochaete</taxon>
    </lineage>
</organism>
<dbReference type="InterPro" id="IPR005828">
    <property type="entry name" value="MFS_sugar_transport-like"/>
</dbReference>
<feature type="transmembrane region" description="Helical" evidence="6">
    <location>
        <begin position="618"/>
        <end position="639"/>
    </location>
</feature>
<keyword evidence="9" id="KW-1185">Reference proteome</keyword>
<feature type="region of interest" description="Disordered" evidence="5">
    <location>
        <begin position="1"/>
        <end position="104"/>
    </location>
</feature>
<feature type="compositionally biased region" description="Low complexity" evidence="5">
    <location>
        <begin position="69"/>
        <end position="79"/>
    </location>
</feature>
<accession>A0A9P3GHP3</accession>
<dbReference type="PROSITE" id="PS00217">
    <property type="entry name" value="SUGAR_TRANSPORT_2"/>
    <property type="match status" value="1"/>
</dbReference>
<evidence type="ECO:0000256" key="6">
    <source>
        <dbReference type="SAM" id="Phobius"/>
    </source>
</evidence>
<feature type="transmembrane region" description="Helical" evidence="6">
    <location>
        <begin position="407"/>
        <end position="428"/>
    </location>
</feature>
<dbReference type="GO" id="GO:0022857">
    <property type="term" value="F:transmembrane transporter activity"/>
    <property type="evidence" value="ECO:0007669"/>
    <property type="project" value="InterPro"/>
</dbReference>
<feature type="transmembrane region" description="Helical" evidence="6">
    <location>
        <begin position="324"/>
        <end position="344"/>
    </location>
</feature>
<dbReference type="OrthoDB" id="433512at2759"/>
<keyword evidence="2 6" id="KW-0812">Transmembrane</keyword>
<dbReference type="AlphaFoldDB" id="A0A9P3GHP3"/>
<gene>
    <name evidence="8" type="ORF">PsYK624_099760</name>
</gene>
<dbReference type="InterPro" id="IPR005829">
    <property type="entry name" value="Sugar_transporter_CS"/>
</dbReference>
<comment type="subcellular location">
    <subcellularLocation>
        <location evidence="1">Membrane</location>
        <topology evidence="1">Multi-pass membrane protein</topology>
    </subcellularLocation>
</comment>
<dbReference type="Proteomes" id="UP000703269">
    <property type="component" value="Unassembled WGS sequence"/>
</dbReference>
<sequence length="693" mass="74802">MSRRPPHPHDEQSIEMQSRASVLPTVQPRLAPGYAVDAASNEQQSPGARPQPFKRTPHSRKRAGDSTGAPEADALPALDANRRDDAAQESVYSNGEAVSDDDDDSIGVRLSQRRLDALREIDDKAFSWFHTKVCLIAGVGFFADAYDIFAITLTAVILDFVYSSIYDDQARVLTIYTDISSSNMLKIASPVGTFVGQLLFGFVADKVGRKRIYGIELIIITIGTFGQALCANGPKGTMSIYTSLFIWRLILGIGIGGDYPLSAVFPSEFAPKRIRGRMMTTVFSGQGWGQFVAGVIGYFVIVGFKNSFPSNGPMALAQIHADHAWRIILALGCVPAVIAIRFRLTIPETPRFTMDIERNVKQAEKDIKTFCDTGNWEWDENSTVTRVKAPKSSIKDFRLYFSKWANLKLLLACGFTWFAVDIAFYGVALNTDTLFCSVGIVQSIVACTVPTAVAGIARDTSSSGVSIALITPPAGSHYYNVTLGSDSFFGPQDAFGGLVDLAVASMIFSASGLVLGYAATFALIDHPTFGRRRIQLLGFGVLALLFAVIGVVLKVGAARNALGSPEPLAPHTRFGGGGWSHALYALAVLAAFFMNFGPNTTTFVVPGELFPTRYRSTCHGLSAAAGKVGAIIGQFAIVGNRSLKLWQSVLVFIPFMAAGFLATLVLEETNGETLEDLSNEPQQKFIQGLEDGS</sequence>
<keyword evidence="3 6" id="KW-1133">Transmembrane helix</keyword>
<feature type="transmembrane region" description="Helical" evidence="6">
    <location>
        <begin position="282"/>
        <end position="304"/>
    </location>
</feature>
<feature type="transmembrane region" description="Helical" evidence="6">
    <location>
        <begin position="240"/>
        <end position="261"/>
    </location>
</feature>
<dbReference type="PROSITE" id="PS50850">
    <property type="entry name" value="MFS"/>
    <property type="match status" value="1"/>
</dbReference>
<feature type="transmembrane region" description="Helical" evidence="6">
    <location>
        <begin position="645"/>
        <end position="666"/>
    </location>
</feature>
<dbReference type="Gene3D" id="1.20.1250.20">
    <property type="entry name" value="MFS general substrate transporter like domains"/>
    <property type="match status" value="2"/>
</dbReference>
<protein>
    <submittedName>
        <fullName evidence="8">Phosphate permease</fullName>
    </submittedName>
</protein>
<evidence type="ECO:0000256" key="2">
    <source>
        <dbReference type="ARBA" id="ARBA00022692"/>
    </source>
</evidence>
<feature type="transmembrane region" description="Helical" evidence="6">
    <location>
        <begin position="212"/>
        <end position="234"/>
    </location>
</feature>
<reference evidence="8 9" key="1">
    <citation type="submission" date="2021-08" db="EMBL/GenBank/DDBJ databases">
        <title>Draft Genome Sequence of Phanerochaete sordida strain YK-624.</title>
        <authorList>
            <person name="Mori T."/>
            <person name="Dohra H."/>
            <person name="Suzuki T."/>
            <person name="Kawagishi H."/>
            <person name="Hirai H."/>
        </authorList>
    </citation>
    <scope>NUCLEOTIDE SEQUENCE [LARGE SCALE GENOMIC DNA]</scope>
    <source>
        <strain evidence="8 9">YK-624</strain>
    </source>
</reference>
<keyword evidence="4 6" id="KW-0472">Membrane</keyword>
<dbReference type="InterPro" id="IPR020846">
    <property type="entry name" value="MFS_dom"/>
</dbReference>